<dbReference type="EMBL" id="JH598152">
    <property type="status" value="NOT_ANNOTATED_CDS"/>
    <property type="molecule type" value="Genomic_DNA"/>
</dbReference>
<reference evidence="1" key="2">
    <citation type="submission" date="2015-06" db="UniProtKB">
        <authorList>
            <consortium name="EnsemblProtists"/>
        </authorList>
    </citation>
    <scope>IDENTIFICATION</scope>
    <source>
        <strain evidence="1">Emoy2</strain>
    </source>
</reference>
<dbReference type="EnsemblProtists" id="HpaT804304">
    <property type="protein sequence ID" value="HpaP804304"/>
    <property type="gene ID" value="HpaG804304"/>
</dbReference>
<evidence type="ECO:0000313" key="2">
    <source>
        <dbReference type="Proteomes" id="UP000011713"/>
    </source>
</evidence>
<sequence>MRDWKTYVPTEWPPSSELLAVEPSKEDYPSRLEYGAAVRLRSSVLWWWRKNYLRAEREKEKQPNCDLSKLETRAQFEKRAKKGKDRLGLRKKTRKRKYYKSAKRSGCSVICPAGFRRVDWGDDQGDSDDGEEDVVGVVDLTQCDSSDEEVTATWLDLTQCDSSDEEVTAIRQTMVDKIWITID</sequence>
<reference evidence="2" key="1">
    <citation type="journal article" date="2010" name="Science">
        <title>Signatures of adaptation to obligate biotrophy in the Hyaloperonospora arabidopsidis genome.</title>
        <authorList>
            <person name="Baxter L."/>
            <person name="Tripathy S."/>
            <person name="Ishaque N."/>
            <person name="Boot N."/>
            <person name="Cabral A."/>
            <person name="Kemen E."/>
            <person name="Thines M."/>
            <person name="Ah-Fong A."/>
            <person name="Anderson R."/>
            <person name="Badejoko W."/>
            <person name="Bittner-Eddy P."/>
            <person name="Boore J.L."/>
            <person name="Chibucos M.C."/>
            <person name="Coates M."/>
            <person name="Dehal P."/>
            <person name="Delehaunty K."/>
            <person name="Dong S."/>
            <person name="Downton P."/>
            <person name="Dumas B."/>
            <person name="Fabro G."/>
            <person name="Fronick C."/>
            <person name="Fuerstenberg S.I."/>
            <person name="Fulton L."/>
            <person name="Gaulin E."/>
            <person name="Govers F."/>
            <person name="Hughes L."/>
            <person name="Humphray S."/>
            <person name="Jiang R.H."/>
            <person name="Judelson H."/>
            <person name="Kamoun S."/>
            <person name="Kyung K."/>
            <person name="Meijer H."/>
            <person name="Minx P."/>
            <person name="Morris P."/>
            <person name="Nelson J."/>
            <person name="Phuntumart V."/>
            <person name="Qutob D."/>
            <person name="Rehmany A."/>
            <person name="Rougon-Cardoso A."/>
            <person name="Ryden P."/>
            <person name="Torto-Alalibo T."/>
            <person name="Studholme D."/>
            <person name="Wang Y."/>
            <person name="Win J."/>
            <person name="Wood J."/>
            <person name="Clifton S.W."/>
            <person name="Rogers J."/>
            <person name="Van den Ackerveken G."/>
            <person name="Jones J.D."/>
            <person name="McDowell J.M."/>
            <person name="Beynon J."/>
            <person name="Tyler B.M."/>
        </authorList>
    </citation>
    <scope>NUCLEOTIDE SEQUENCE [LARGE SCALE GENOMIC DNA]</scope>
    <source>
        <strain evidence="2">Emoy2</strain>
    </source>
</reference>
<protein>
    <submittedName>
        <fullName evidence="1">Uncharacterized protein</fullName>
    </submittedName>
</protein>
<keyword evidence="2" id="KW-1185">Reference proteome</keyword>
<proteinExistence type="predicted"/>
<dbReference type="HOGENOM" id="CLU_1477787_0_0_1"/>
<organism evidence="1 2">
    <name type="scientific">Hyaloperonospora arabidopsidis (strain Emoy2)</name>
    <name type="common">Downy mildew agent</name>
    <name type="synonym">Peronospora arabidopsidis</name>
    <dbReference type="NCBI Taxonomy" id="559515"/>
    <lineage>
        <taxon>Eukaryota</taxon>
        <taxon>Sar</taxon>
        <taxon>Stramenopiles</taxon>
        <taxon>Oomycota</taxon>
        <taxon>Peronosporomycetes</taxon>
        <taxon>Peronosporales</taxon>
        <taxon>Peronosporaceae</taxon>
        <taxon>Hyaloperonospora</taxon>
    </lineage>
</organism>
<accession>M4BDD7</accession>
<name>M4BDD7_HYAAE</name>
<dbReference type="InParanoid" id="M4BDD7"/>
<evidence type="ECO:0000313" key="1">
    <source>
        <dbReference type="EnsemblProtists" id="HpaP804304"/>
    </source>
</evidence>
<dbReference type="VEuPathDB" id="FungiDB:HpaG804304"/>
<dbReference type="Proteomes" id="UP000011713">
    <property type="component" value="Unassembled WGS sequence"/>
</dbReference>
<dbReference type="AlphaFoldDB" id="M4BDD7"/>